<organism evidence="2 3">
    <name type="scientific">Tersicoccus solisilvae</name>
    <dbReference type="NCBI Taxonomy" id="1882339"/>
    <lineage>
        <taxon>Bacteria</taxon>
        <taxon>Bacillati</taxon>
        <taxon>Actinomycetota</taxon>
        <taxon>Actinomycetes</taxon>
        <taxon>Micrococcales</taxon>
        <taxon>Micrococcaceae</taxon>
        <taxon>Tersicoccus</taxon>
    </lineage>
</organism>
<proteinExistence type="predicted"/>
<keyword evidence="3" id="KW-1185">Reference proteome</keyword>
<accession>A0ABQ1NP66</accession>
<dbReference type="EMBL" id="BMJI01000001">
    <property type="protein sequence ID" value="GGC81496.1"/>
    <property type="molecule type" value="Genomic_DNA"/>
</dbReference>
<sequence>MPSWVDHEAVDVDYAVLDGEGQSCDHLPVTADDLPDQARLEKFSDRLSQLRYSIIADQLSLDSICTPLQQDQLGSHSAKVCASEGPDRPGGTQVHSPTQRD</sequence>
<evidence type="ECO:0000313" key="2">
    <source>
        <dbReference type="EMBL" id="GGC81496.1"/>
    </source>
</evidence>
<evidence type="ECO:0000313" key="3">
    <source>
        <dbReference type="Proteomes" id="UP000597761"/>
    </source>
</evidence>
<feature type="region of interest" description="Disordered" evidence="1">
    <location>
        <begin position="75"/>
        <end position="101"/>
    </location>
</feature>
<gene>
    <name evidence="2" type="ORF">GCM10011512_05240</name>
</gene>
<comment type="caution">
    <text evidence="2">The sequence shown here is derived from an EMBL/GenBank/DDBJ whole genome shotgun (WGS) entry which is preliminary data.</text>
</comment>
<evidence type="ECO:0000256" key="1">
    <source>
        <dbReference type="SAM" id="MobiDB-lite"/>
    </source>
</evidence>
<reference evidence="3" key="1">
    <citation type="journal article" date="2019" name="Int. J. Syst. Evol. Microbiol.">
        <title>The Global Catalogue of Microorganisms (GCM) 10K type strain sequencing project: providing services to taxonomists for standard genome sequencing and annotation.</title>
        <authorList>
            <consortium name="The Broad Institute Genomics Platform"/>
            <consortium name="The Broad Institute Genome Sequencing Center for Infectious Disease"/>
            <person name="Wu L."/>
            <person name="Ma J."/>
        </authorList>
    </citation>
    <scope>NUCLEOTIDE SEQUENCE [LARGE SCALE GENOMIC DNA]</scope>
    <source>
        <strain evidence="3">CGMCC 1.15480</strain>
    </source>
</reference>
<dbReference type="Proteomes" id="UP000597761">
    <property type="component" value="Unassembled WGS sequence"/>
</dbReference>
<protein>
    <submittedName>
        <fullName evidence="2">Uncharacterized protein</fullName>
    </submittedName>
</protein>
<name>A0ABQ1NP66_9MICC</name>